<evidence type="ECO:0000256" key="1">
    <source>
        <dbReference type="SAM" id="Phobius"/>
    </source>
</evidence>
<keyword evidence="1" id="KW-0472">Membrane</keyword>
<keyword evidence="1" id="KW-0812">Transmembrane</keyword>
<accession>E4WYG5</accession>
<organism evidence="2">
    <name type="scientific">Oikopleura dioica</name>
    <name type="common">Tunicate</name>
    <dbReference type="NCBI Taxonomy" id="34765"/>
    <lineage>
        <taxon>Eukaryota</taxon>
        <taxon>Metazoa</taxon>
        <taxon>Chordata</taxon>
        <taxon>Tunicata</taxon>
        <taxon>Appendicularia</taxon>
        <taxon>Copelata</taxon>
        <taxon>Oikopleuridae</taxon>
        <taxon>Oikopleura</taxon>
    </lineage>
</organism>
<protein>
    <submittedName>
        <fullName evidence="2">Uncharacterized protein</fullName>
    </submittedName>
</protein>
<dbReference type="EMBL" id="FN653019">
    <property type="protein sequence ID" value="CBY22729.1"/>
    <property type="molecule type" value="Genomic_DNA"/>
</dbReference>
<evidence type="ECO:0000313" key="2">
    <source>
        <dbReference type="EMBL" id="CBY22729.1"/>
    </source>
</evidence>
<sequence>MSSDESDAPKTSLRRLTKIIQNQEENEKLNPIGLALAAVILACCLICPMNSDQSSTAMLYFDAGYTSI</sequence>
<evidence type="ECO:0000313" key="3">
    <source>
        <dbReference type="Proteomes" id="UP000001307"/>
    </source>
</evidence>
<dbReference type="AlphaFoldDB" id="E4WYG5"/>
<feature type="transmembrane region" description="Helical" evidence="1">
    <location>
        <begin position="32"/>
        <end position="49"/>
    </location>
</feature>
<dbReference type="OrthoDB" id="10458168at2759"/>
<dbReference type="Proteomes" id="UP000001307">
    <property type="component" value="Unassembled WGS sequence"/>
</dbReference>
<keyword evidence="3" id="KW-1185">Reference proteome</keyword>
<keyword evidence="1" id="KW-1133">Transmembrane helix</keyword>
<proteinExistence type="predicted"/>
<reference evidence="2" key="1">
    <citation type="journal article" date="2010" name="Science">
        <title>Plasticity of animal genome architecture unmasked by rapid evolution of a pelagic tunicate.</title>
        <authorList>
            <person name="Denoeud F."/>
            <person name="Henriet S."/>
            <person name="Mungpakdee S."/>
            <person name="Aury J.M."/>
            <person name="Da Silva C."/>
            <person name="Brinkmann H."/>
            <person name="Mikhaleva J."/>
            <person name="Olsen L.C."/>
            <person name="Jubin C."/>
            <person name="Canestro C."/>
            <person name="Bouquet J.M."/>
            <person name="Danks G."/>
            <person name="Poulain J."/>
            <person name="Campsteijn C."/>
            <person name="Adamski M."/>
            <person name="Cross I."/>
            <person name="Yadetie F."/>
            <person name="Muffato M."/>
            <person name="Louis A."/>
            <person name="Butcher S."/>
            <person name="Tsagkogeorga G."/>
            <person name="Konrad A."/>
            <person name="Singh S."/>
            <person name="Jensen M.F."/>
            <person name="Cong E.H."/>
            <person name="Eikeseth-Otteraa H."/>
            <person name="Noel B."/>
            <person name="Anthouard V."/>
            <person name="Porcel B.M."/>
            <person name="Kachouri-Lafond R."/>
            <person name="Nishino A."/>
            <person name="Ugolini M."/>
            <person name="Chourrout P."/>
            <person name="Nishida H."/>
            <person name="Aasland R."/>
            <person name="Huzurbazar S."/>
            <person name="Westhof E."/>
            <person name="Delsuc F."/>
            <person name="Lehrach H."/>
            <person name="Reinhardt R."/>
            <person name="Weissenbach J."/>
            <person name="Roy S.W."/>
            <person name="Artiguenave F."/>
            <person name="Postlethwait J.H."/>
            <person name="Manak J.R."/>
            <person name="Thompson E.M."/>
            <person name="Jaillon O."/>
            <person name="Du Pasquier L."/>
            <person name="Boudinot P."/>
            <person name="Liberles D.A."/>
            <person name="Volff J.N."/>
            <person name="Philippe H."/>
            <person name="Lenhard B."/>
            <person name="Roest Crollius H."/>
            <person name="Wincker P."/>
            <person name="Chourrout D."/>
        </authorList>
    </citation>
    <scope>NUCLEOTIDE SEQUENCE [LARGE SCALE GENOMIC DNA]</scope>
</reference>
<gene>
    <name evidence="2" type="ORF">GSOID_T00013499001</name>
</gene>
<name>E4WYG5_OIKDI</name>
<dbReference type="InParanoid" id="E4WYG5"/>